<dbReference type="GO" id="GO:0008270">
    <property type="term" value="F:zinc ion binding"/>
    <property type="evidence" value="ECO:0007669"/>
    <property type="project" value="UniProtKB-KW"/>
</dbReference>
<evidence type="ECO:0000256" key="3">
    <source>
        <dbReference type="ARBA" id="ARBA00022771"/>
    </source>
</evidence>
<evidence type="ECO:0000256" key="4">
    <source>
        <dbReference type="ARBA" id="ARBA00022833"/>
    </source>
</evidence>
<evidence type="ECO:0000259" key="9">
    <source>
        <dbReference type="PROSITE" id="PS50157"/>
    </source>
</evidence>
<dbReference type="InterPro" id="IPR052426">
    <property type="entry name" value="Plant_dev_regulator"/>
</dbReference>
<keyword evidence="5" id="KW-0805">Transcription regulation</keyword>
<protein>
    <recommendedName>
        <fullName evidence="9">C2H2-type domain-containing protein</fullName>
    </recommendedName>
</protein>
<comment type="caution">
    <text evidence="10">The sequence shown here is derived from an EMBL/GenBank/DDBJ whole genome shotgun (WGS) entry which is preliminary data.</text>
</comment>
<evidence type="ECO:0000313" key="11">
    <source>
        <dbReference type="Proteomes" id="UP001408789"/>
    </source>
</evidence>
<keyword evidence="6" id="KW-0804">Transcription</keyword>
<dbReference type="EMBL" id="JBCNJP010000025">
    <property type="protein sequence ID" value="KAK9055734.1"/>
    <property type="molecule type" value="Genomic_DNA"/>
</dbReference>
<evidence type="ECO:0000256" key="2">
    <source>
        <dbReference type="ARBA" id="ARBA00022723"/>
    </source>
</evidence>
<keyword evidence="11" id="KW-1185">Reference proteome</keyword>
<dbReference type="SUPFAM" id="SSF57667">
    <property type="entry name" value="beta-beta-alpha zinc fingers"/>
    <property type="match status" value="1"/>
</dbReference>
<evidence type="ECO:0000313" key="10">
    <source>
        <dbReference type="EMBL" id="KAK9055734.1"/>
    </source>
</evidence>
<evidence type="ECO:0000256" key="7">
    <source>
        <dbReference type="ARBA" id="ARBA00023242"/>
    </source>
</evidence>
<gene>
    <name evidence="10" type="ORF">SSX86_026819</name>
</gene>
<dbReference type="AlphaFoldDB" id="A0AAP0CM38"/>
<evidence type="ECO:0000256" key="5">
    <source>
        <dbReference type="ARBA" id="ARBA00023015"/>
    </source>
</evidence>
<keyword evidence="3 8" id="KW-0863">Zinc-finger</keyword>
<dbReference type="GO" id="GO:0005634">
    <property type="term" value="C:nucleus"/>
    <property type="evidence" value="ECO:0007669"/>
    <property type="project" value="UniProtKB-SubCell"/>
</dbReference>
<sequence length="144" mass="16452">MDHNLIYYKKDCGFSWPRRNFRCNFCNKEYKSAQALGGHMNVHRKDRVKLGLVSSSPSRHTNANPNPNHILPPSPLRYLPYYNTYHSSLFPLVSNTKDEQLKEGGGGENDGTRVRKKCEILEMEIGSLKDGSVELDLELRLGRS</sequence>
<name>A0AAP0CM38_9ASTR</name>
<keyword evidence="4" id="KW-0862">Zinc</keyword>
<dbReference type="Proteomes" id="UP001408789">
    <property type="component" value="Unassembled WGS sequence"/>
</dbReference>
<accession>A0AAP0CM38</accession>
<dbReference type="PROSITE" id="PS50157">
    <property type="entry name" value="ZINC_FINGER_C2H2_2"/>
    <property type="match status" value="1"/>
</dbReference>
<dbReference type="PANTHER" id="PTHR45801">
    <property type="entry name" value="OS07G0101800 PROTEIN"/>
    <property type="match status" value="1"/>
</dbReference>
<reference evidence="10 11" key="1">
    <citation type="submission" date="2024-04" db="EMBL/GenBank/DDBJ databases">
        <title>The reference genome of an endangered Asteraceae, Deinandra increscens subsp. villosa, native to the Central Coast of California.</title>
        <authorList>
            <person name="Guilliams M."/>
            <person name="Hasenstab-Lehman K."/>
            <person name="Meyer R."/>
            <person name="Mcevoy S."/>
        </authorList>
    </citation>
    <scope>NUCLEOTIDE SEQUENCE [LARGE SCALE GENOMIC DNA]</scope>
    <source>
        <tissue evidence="10">Leaf</tissue>
    </source>
</reference>
<keyword evidence="2" id="KW-0479">Metal-binding</keyword>
<dbReference type="SMART" id="SM00355">
    <property type="entry name" value="ZnF_C2H2"/>
    <property type="match status" value="1"/>
</dbReference>
<keyword evidence="7" id="KW-0539">Nucleus</keyword>
<evidence type="ECO:0000256" key="8">
    <source>
        <dbReference type="PROSITE-ProRule" id="PRU00042"/>
    </source>
</evidence>
<dbReference type="Pfam" id="PF13912">
    <property type="entry name" value="zf-C2H2_6"/>
    <property type="match status" value="1"/>
</dbReference>
<feature type="domain" description="C2H2-type" evidence="9">
    <location>
        <begin position="21"/>
        <end position="48"/>
    </location>
</feature>
<evidence type="ECO:0000256" key="1">
    <source>
        <dbReference type="ARBA" id="ARBA00004123"/>
    </source>
</evidence>
<dbReference type="InterPro" id="IPR036236">
    <property type="entry name" value="Znf_C2H2_sf"/>
</dbReference>
<comment type="subcellular location">
    <subcellularLocation>
        <location evidence="1">Nucleus</location>
    </subcellularLocation>
</comment>
<evidence type="ECO:0000256" key="6">
    <source>
        <dbReference type="ARBA" id="ARBA00023163"/>
    </source>
</evidence>
<proteinExistence type="predicted"/>
<dbReference type="InterPro" id="IPR013087">
    <property type="entry name" value="Znf_C2H2_type"/>
</dbReference>
<dbReference type="PANTHER" id="PTHR45801:SF110">
    <property type="entry name" value="TRANSCRIPTIONAL REGULATOR SUPERMAN"/>
    <property type="match status" value="1"/>
</dbReference>
<dbReference type="PROSITE" id="PS00028">
    <property type="entry name" value="ZINC_FINGER_C2H2_1"/>
    <property type="match status" value="1"/>
</dbReference>
<organism evidence="10 11">
    <name type="scientific">Deinandra increscens subsp. villosa</name>
    <dbReference type="NCBI Taxonomy" id="3103831"/>
    <lineage>
        <taxon>Eukaryota</taxon>
        <taxon>Viridiplantae</taxon>
        <taxon>Streptophyta</taxon>
        <taxon>Embryophyta</taxon>
        <taxon>Tracheophyta</taxon>
        <taxon>Spermatophyta</taxon>
        <taxon>Magnoliopsida</taxon>
        <taxon>eudicotyledons</taxon>
        <taxon>Gunneridae</taxon>
        <taxon>Pentapetalae</taxon>
        <taxon>asterids</taxon>
        <taxon>campanulids</taxon>
        <taxon>Asterales</taxon>
        <taxon>Asteraceae</taxon>
        <taxon>Asteroideae</taxon>
        <taxon>Heliantheae alliance</taxon>
        <taxon>Madieae</taxon>
        <taxon>Madiinae</taxon>
        <taxon>Deinandra</taxon>
    </lineage>
</organism>